<dbReference type="Gene3D" id="1.10.150.240">
    <property type="entry name" value="Putative phosphatase, domain 2"/>
    <property type="match status" value="1"/>
</dbReference>
<organism evidence="1 2">
    <name type="scientific">Candidatus Protochlamydia amoebophila</name>
    <dbReference type="NCBI Taxonomy" id="362787"/>
    <lineage>
        <taxon>Bacteria</taxon>
        <taxon>Pseudomonadati</taxon>
        <taxon>Chlamydiota</taxon>
        <taxon>Chlamydiia</taxon>
        <taxon>Parachlamydiales</taxon>
        <taxon>Parachlamydiaceae</taxon>
        <taxon>Candidatus Protochlamydia</taxon>
    </lineage>
</organism>
<reference evidence="1 2" key="1">
    <citation type="journal article" date="2014" name="Mol. Biol. Evol.">
        <title>Massive expansion of Ubiquitination-related gene families within the Chlamydiae.</title>
        <authorList>
            <person name="Domman D."/>
            <person name="Collingro A."/>
            <person name="Lagkouvardos I."/>
            <person name="Gehre L."/>
            <person name="Weinmaier T."/>
            <person name="Rattei T."/>
            <person name="Subtil A."/>
            <person name="Horn M."/>
        </authorList>
    </citation>
    <scope>NUCLEOTIDE SEQUENCE [LARGE SCALE GENOMIC DNA]</scope>
    <source>
        <strain evidence="1 2">EI2</strain>
    </source>
</reference>
<dbReference type="PANTHER" id="PTHR43611:SF3">
    <property type="entry name" value="FLAVIN MONONUCLEOTIDE HYDROLASE 1, CHLOROPLATIC"/>
    <property type="match status" value="1"/>
</dbReference>
<dbReference type="SFLD" id="SFLDS00003">
    <property type="entry name" value="Haloacid_Dehalogenase"/>
    <property type="match status" value="1"/>
</dbReference>
<dbReference type="AlphaFoldDB" id="A0A0C1JNE8"/>
<dbReference type="InterPro" id="IPR041492">
    <property type="entry name" value="HAD_2"/>
</dbReference>
<proteinExistence type="predicted"/>
<accession>A0A0C1JNE8</accession>
<dbReference type="Pfam" id="PF13419">
    <property type="entry name" value="HAD_2"/>
    <property type="match status" value="1"/>
</dbReference>
<protein>
    <submittedName>
        <fullName evidence="1">Uncharacterized protein</fullName>
    </submittedName>
</protein>
<dbReference type="SUPFAM" id="SSF56784">
    <property type="entry name" value="HAD-like"/>
    <property type="match status" value="1"/>
</dbReference>
<sequence>MTLGEKSMSKQLFTSLFIDVGGVLLTNGWDRHMREKASHIFELNYEEMNKRHNLIFDTYEIGKISLDEYLKRVVFDQERSFSIESFKKFMFEQSQPFDEMIDFIKKIKKDWNLQIVVVSNEGRELMQNRIDQFKMKAFVDIFVVSGFVHLRKPDSDIYQLALDLAQVKPEQVIYIDDRPLLAEIGKHIGMTAIQHQNYEQTKMILDSLLKR</sequence>
<dbReference type="InterPro" id="IPR006439">
    <property type="entry name" value="HAD-SF_hydro_IA"/>
</dbReference>
<gene>
    <name evidence="1" type="ORF">DB44_CR00130</name>
</gene>
<dbReference type="EMBL" id="JSAN01000064">
    <property type="protein sequence ID" value="KIC72061.1"/>
    <property type="molecule type" value="Genomic_DNA"/>
</dbReference>
<dbReference type="NCBIfam" id="TIGR01509">
    <property type="entry name" value="HAD-SF-IA-v3"/>
    <property type="match status" value="1"/>
</dbReference>
<name>A0A0C1JNE8_9BACT</name>
<dbReference type="InterPro" id="IPR023214">
    <property type="entry name" value="HAD_sf"/>
</dbReference>
<dbReference type="PANTHER" id="PTHR43611">
    <property type="entry name" value="ALPHA-D-GLUCOSE 1-PHOSPHATE PHOSPHATASE"/>
    <property type="match status" value="1"/>
</dbReference>
<comment type="caution">
    <text evidence="1">The sequence shown here is derived from an EMBL/GenBank/DDBJ whole genome shotgun (WGS) entry which is preliminary data.</text>
</comment>
<evidence type="ECO:0000313" key="1">
    <source>
        <dbReference type="EMBL" id="KIC72061.1"/>
    </source>
</evidence>
<dbReference type="SFLD" id="SFLDG01129">
    <property type="entry name" value="C1.5:_HAD__Beta-PGM__Phosphata"/>
    <property type="match status" value="1"/>
</dbReference>
<dbReference type="Gene3D" id="3.40.50.1000">
    <property type="entry name" value="HAD superfamily/HAD-like"/>
    <property type="match status" value="1"/>
</dbReference>
<dbReference type="Proteomes" id="UP000031465">
    <property type="component" value="Unassembled WGS sequence"/>
</dbReference>
<evidence type="ECO:0000313" key="2">
    <source>
        <dbReference type="Proteomes" id="UP000031465"/>
    </source>
</evidence>
<dbReference type="NCBIfam" id="TIGR01549">
    <property type="entry name" value="HAD-SF-IA-v1"/>
    <property type="match status" value="1"/>
</dbReference>
<dbReference type="PATRIC" id="fig|362787.3.peg.1010"/>
<dbReference type="InterPro" id="IPR036412">
    <property type="entry name" value="HAD-like_sf"/>
</dbReference>
<dbReference type="InterPro" id="IPR023198">
    <property type="entry name" value="PGP-like_dom2"/>
</dbReference>